<evidence type="ECO:0000256" key="1">
    <source>
        <dbReference type="ARBA" id="ARBA00022722"/>
    </source>
</evidence>
<dbReference type="NCBIfam" id="TIGR01877">
    <property type="entry name" value="cas_cas6"/>
    <property type="match status" value="1"/>
</dbReference>
<dbReference type="Pfam" id="PF19308">
    <property type="entry name" value="CRISPR_Cas6_N"/>
    <property type="match status" value="1"/>
</dbReference>
<sequence length="305" mass="34574">MPHSLVLNLLPASAIPPGFTAGKQLHALFLNLVSSVDAEMGNQLHANQGNKAFTLSPLQVVQNDQFSLRSKRDRPIQKAKPNTPKSPLLNWHHTYPIPPNTPCWWRISLLDDRLFSRLNQLWLNLNPDHPWHLGPANLHITSILGTPQSTQPWANFCNYEQLYQQASAQERKLTLQFYTPTAFRQSQYDSALPTPDRVFGSLLRRWNHYSPLEFTADSLETLRPSCFDIHTEVVRDPRSQFQQTGAITNPCNQFVGCVGKVTYRILGEVETTVVKQLNTLADFALYAGVGRKTPMGMGICRRVEF</sequence>
<keyword evidence="2" id="KW-0255">Endonuclease</keyword>
<keyword evidence="3" id="KW-0378">Hydrolase</keyword>
<dbReference type="Pfam" id="PF10040">
    <property type="entry name" value="CRISPR_Cas6"/>
    <property type="match status" value="1"/>
</dbReference>
<reference evidence="7 8" key="1">
    <citation type="submission" date="2024-10" db="EMBL/GenBank/DDBJ databases">
        <authorList>
            <person name="Ratan Roy A."/>
            <person name="Morales Sandoval P.H."/>
            <person name="De Los Santos Villalobos S."/>
            <person name="Chakraborty S."/>
            <person name="Mukherjee J."/>
        </authorList>
    </citation>
    <scope>NUCLEOTIDE SEQUENCE [LARGE SCALE GENOMIC DNA]</scope>
    <source>
        <strain evidence="7 8">S1</strain>
    </source>
</reference>
<evidence type="ECO:0000256" key="2">
    <source>
        <dbReference type="ARBA" id="ARBA00022759"/>
    </source>
</evidence>
<dbReference type="InterPro" id="IPR045648">
    <property type="entry name" value="CRISPR-assoc_Cas6-like_N"/>
</dbReference>
<evidence type="ECO:0000313" key="7">
    <source>
        <dbReference type="EMBL" id="MFE4105540.1"/>
    </source>
</evidence>
<keyword evidence="4" id="KW-0051">Antiviral defense</keyword>
<evidence type="ECO:0000256" key="4">
    <source>
        <dbReference type="ARBA" id="ARBA00023118"/>
    </source>
</evidence>
<protein>
    <submittedName>
        <fullName evidence="7">CRISPR-associated endoribonuclease Cas6</fullName>
    </submittedName>
</protein>
<dbReference type="Gene3D" id="3.30.70.1900">
    <property type="match status" value="1"/>
</dbReference>
<evidence type="ECO:0000256" key="3">
    <source>
        <dbReference type="ARBA" id="ARBA00022801"/>
    </source>
</evidence>
<dbReference type="InterPro" id="IPR010156">
    <property type="entry name" value="CRISPR-assoc_prot_Cas6"/>
</dbReference>
<evidence type="ECO:0000259" key="6">
    <source>
        <dbReference type="Pfam" id="PF19308"/>
    </source>
</evidence>
<name>A0ABW6ICX0_9CYAN</name>
<dbReference type="Proteomes" id="UP001600165">
    <property type="component" value="Unassembled WGS sequence"/>
</dbReference>
<proteinExistence type="predicted"/>
<dbReference type="EMBL" id="JBHZOL010000027">
    <property type="protein sequence ID" value="MFE4105540.1"/>
    <property type="molecule type" value="Genomic_DNA"/>
</dbReference>
<dbReference type="Gene3D" id="3.30.70.1890">
    <property type="match status" value="1"/>
</dbReference>
<dbReference type="InterPro" id="IPR019267">
    <property type="entry name" value="CRISPR-assoc_Cas6_C"/>
</dbReference>
<evidence type="ECO:0000313" key="8">
    <source>
        <dbReference type="Proteomes" id="UP001600165"/>
    </source>
</evidence>
<keyword evidence="1" id="KW-0540">Nuclease</keyword>
<comment type="caution">
    <text evidence="7">The sequence shown here is derived from an EMBL/GenBank/DDBJ whole genome shotgun (WGS) entry which is preliminary data.</text>
</comment>
<dbReference type="RefSeq" id="WP_377962285.1">
    <property type="nucleotide sequence ID" value="NZ_JBHZOL010000027.1"/>
</dbReference>
<organism evidence="7 8">
    <name type="scientific">Almyronema epifaneia S1</name>
    <dbReference type="NCBI Taxonomy" id="2991925"/>
    <lineage>
        <taxon>Bacteria</taxon>
        <taxon>Bacillati</taxon>
        <taxon>Cyanobacteriota</taxon>
        <taxon>Cyanophyceae</taxon>
        <taxon>Nodosilineales</taxon>
        <taxon>Nodosilineaceae</taxon>
        <taxon>Almyronema</taxon>
        <taxon>Almyronema epifaneia</taxon>
    </lineage>
</organism>
<gene>
    <name evidence="7" type="primary">cas6</name>
    <name evidence="7" type="ORF">ACFVKH_04565</name>
</gene>
<feature type="domain" description="CRISPR-associated protein Cas6-like N-terminal" evidence="6">
    <location>
        <begin position="1"/>
        <end position="164"/>
    </location>
</feature>
<dbReference type="InterPro" id="IPR045747">
    <property type="entry name" value="CRISPR-assoc_prot_Cas6_N_sf"/>
</dbReference>
<feature type="domain" description="CRISPR-associated protein Cas6 C-terminal" evidence="5">
    <location>
        <begin position="175"/>
        <end position="298"/>
    </location>
</feature>
<keyword evidence="8" id="KW-1185">Reference proteome</keyword>
<dbReference type="CDD" id="cd21141">
    <property type="entry name" value="Cas6_III-like"/>
    <property type="match status" value="1"/>
</dbReference>
<accession>A0ABW6ICX0</accession>
<evidence type="ECO:0000259" key="5">
    <source>
        <dbReference type="Pfam" id="PF10040"/>
    </source>
</evidence>